<reference evidence="8 9" key="1">
    <citation type="submission" date="2013-03" db="EMBL/GenBank/DDBJ databases">
        <title>The Genome Sequence of Enterococcus sulfureus ATCC_49903 (PacBio/Illumina hybrid assembly).</title>
        <authorList>
            <consortium name="The Broad Institute Genomics Platform"/>
            <consortium name="The Broad Institute Genome Sequencing Center for Infectious Disease"/>
            <person name="Earl A."/>
            <person name="Russ C."/>
            <person name="Gilmore M."/>
            <person name="Surin D."/>
            <person name="Walker B."/>
            <person name="Young S."/>
            <person name="Zeng Q."/>
            <person name="Gargeya S."/>
            <person name="Fitzgerald M."/>
            <person name="Haas B."/>
            <person name="Abouelleil A."/>
            <person name="Allen A.W."/>
            <person name="Alvarado L."/>
            <person name="Arachchi H.M."/>
            <person name="Berlin A.M."/>
            <person name="Chapman S.B."/>
            <person name="Gainer-Dewar J."/>
            <person name="Goldberg J."/>
            <person name="Griggs A."/>
            <person name="Gujja S."/>
            <person name="Hansen M."/>
            <person name="Howarth C."/>
            <person name="Imamovic A."/>
            <person name="Ireland A."/>
            <person name="Larimer J."/>
            <person name="McCowan C."/>
            <person name="Murphy C."/>
            <person name="Pearson M."/>
            <person name="Poon T.W."/>
            <person name="Priest M."/>
            <person name="Roberts A."/>
            <person name="Saif S."/>
            <person name="Shea T."/>
            <person name="Sisk P."/>
            <person name="Sykes S."/>
            <person name="Wortman J."/>
            <person name="Nusbaum C."/>
            <person name="Birren B."/>
        </authorList>
    </citation>
    <scope>NUCLEOTIDE SEQUENCE [LARGE SCALE GENOMIC DNA]</scope>
    <source>
        <strain evidence="8 9">ATCC 49903</strain>
    </source>
</reference>
<dbReference type="Proteomes" id="UP000015961">
    <property type="component" value="Unassembled WGS sequence"/>
</dbReference>
<dbReference type="Pfam" id="PF06271">
    <property type="entry name" value="RDD"/>
    <property type="match status" value="1"/>
</dbReference>
<organism evidence="8 9">
    <name type="scientific">Enterococcus sulfureus ATCC 49903</name>
    <dbReference type="NCBI Taxonomy" id="1140003"/>
    <lineage>
        <taxon>Bacteria</taxon>
        <taxon>Bacillati</taxon>
        <taxon>Bacillota</taxon>
        <taxon>Bacilli</taxon>
        <taxon>Lactobacillales</taxon>
        <taxon>Enterococcaceae</taxon>
        <taxon>Enterococcus</taxon>
    </lineage>
</organism>
<proteinExistence type="predicted"/>
<gene>
    <name evidence="8" type="ORF">I573_01511</name>
</gene>
<name>S0P5V2_9ENTE</name>
<dbReference type="InterPro" id="IPR010432">
    <property type="entry name" value="RDD"/>
</dbReference>
<evidence type="ECO:0000256" key="5">
    <source>
        <dbReference type="ARBA" id="ARBA00023136"/>
    </source>
</evidence>
<evidence type="ECO:0000256" key="2">
    <source>
        <dbReference type="ARBA" id="ARBA00022475"/>
    </source>
</evidence>
<feature type="transmembrane region" description="Helical" evidence="6">
    <location>
        <begin position="151"/>
        <end position="170"/>
    </location>
</feature>
<dbReference type="PANTHER" id="PTHR36115">
    <property type="entry name" value="PROLINE-RICH ANTIGEN HOMOLOG-RELATED"/>
    <property type="match status" value="1"/>
</dbReference>
<dbReference type="STRING" id="1140003.OMY_01169"/>
<dbReference type="RefSeq" id="WP_016185621.1">
    <property type="nucleotide sequence ID" value="NZ_ASWO01000005.1"/>
</dbReference>
<comment type="subcellular location">
    <subcellularLocation>
        <location evidence="1">Cell membrane</location>
        <topology evidence="1">Multi-pass membrane protein</topology>
    </subcellularLocation>
</comment>
<keyword evidence="9" id="KW-1185">Reference proteome</keyword>
<dbReference type="GO" id="GO:0005886">
    <property type="term" value="C:plasma membrane"/>
    <property type="evidence" value="ECO:0007669"/>
    <property type="project" value="UniProtKB-SubCell"/>
</dbReference>
<accession>S0P5V2</accession>
<keyword evidence="5 6" id="KW-0472">Membrane</keyword>
<dbReference type="InterPro" id="IPR051791">
    <property type="entry name" value="Pra-immunoreactive"/>
</dbReference>
<feature type="transmembrane region" description="Helical" evidence="6">
    <location>
        <begin position="60"/>
        <end position="87"/>
    </location>
</feature>
<feature type="domain" description="RDD" evidence="7">
    <location>
        <begin position="54"/>
        <end position="179"/>
    </location>
</feature>
<keyword evidence="4 6" id="KW-1133">Transmembrane helix</keyword>
<dbReference type="EMBL" id="ASWO01000005">
    <property type="protein sequence ID" value="EOT83786.1"/>
    <property type="molecule type" value="Genomic_DNA"/>
</dbReference>
<evidence type="ECO:0000256" key="1">
    <source>
        <dbReference type="ARBA" id="ARBA00004651"/>
    </source>
</evidence>
<evidence type="ECO:0000256" key="6">
    <source>
        <dbReference type="SAM" id="Phobius"/>
    </source>
</evidence>
<evidence type="ECO:0000313" key="9">
    <source>
        <dbReference type="Proteomes" id="UP000015961"/>
    </source>
</evidence>
<feature type="transmembrane region" description="Helical" evidence="6">
    <location>
        <begin position="93"/>
        <end position="111"/>
    </location>
</feature>
<evidence type="ECO:0000259" key="7">
    <source>
        <dbReference type="Pfam" id="PF06271"/>
    </source>
</evidence>
<dbReference type="PATRIC" id="fig|1140003.3.peg.1126"/>
<dbReference type="PANTHER" id="PTHR36115:SF9">
    <property type="entry name" value="LMO1584 PROTEIN"/>
    <property type="match status" value="1"/>
</dbReference>
<keyword evidence="2" id="KW-1003">Cell membrane</keyword>
<dbReference type="AlphaFoldDB" id="S0P5V2"/>
<comment type="caution">
    <text evidence="8">The sequence shown here is derived from an EMBL/GenBank/DDBJ whole genome shotgun (WGS) entry which is preliminary data.</text>
</comment>
<evidence type="ECO:0000256" key="3">
    <source>
        <dbReference type="ARBA" id="ARBA00022692"/>
    </source>
</evidence>
<sequence>MSEKQDTFFTELVASSKKKVYTQEEIDTIQQQSDEVLPPELPVITTPLPTYFFSGMWIRFFAFMIDLIVIAALTQVVRTIVGLFITFTQLGTWSVYGICGLIVYYGYFILLTKLNHGQTLGKMIFGIRVVSLTSPVLDWQTVLLREGCGRFFLSIPVLGLFLYVPILFTARKQQVADLFFDTSVVNLKVVAAFLHQTTESYHVEPVYKEVKS</sequence>
<dbReference type="eggNOG" id="COG1714">
    <property type="taxonomic scope" value="Bacteria"/>
</dbReference>
<dbReference type="OrthoDB" id="9793824at2"/>
<evidence type="ECO:0000256" key="4">
    <source>
        <dbReference type="ARBA" id="ARBA00022989"/>
    </source>
</evidence>
<protein>
    <recommendedName>
        <fullName evidence="7">RDD domain-containing protein</fullName>
    </recommendedName>
</protein>
<keyword evidence="3 6" id="KW-0812">Transmembrane</keyword>
<evidence type="ECO:0000313" key="8">
    <source>
        <dbReference type="EMBL" id="EOT83786.1"/>
    </source>
</evidence>